<name>A0ABD1QWJ2_9LAMI</name>
<gene>
    <name evidence="1" type="ORF">Adt_33554</name>
</gene>
<comment type="caution">
    <text evidence="1">The sequence shown here is derived from an EMBL/GenBank/DDBJ whole genome shotgun (WGS) entry which is preliminary data.</text>
</comment>
<keyword evidence="2" id="KW-1185">Reference proteome</keyword>
<reference evidence="2" key="1">
    <citation type="submission" date="2024-07" db="EMBL/GenBank/DDBJ databases">
        <title>Two chromosome-level genome assemblies of Korean endemic species Abeliophyllum distichum and Forsythia ovata (Oleaceae).</title>
        <authorList>
            <person name="Jang H."/>
        </authorList>
    </citation>
    <scope>NUCLEOTIDE SEQUENCE [LARGE SCALE GENOMIC DNA]</scope>
</reference>
<protein>
    <submittedName>
        <fullName evidence="1">Uncharacterized protein</fullName>
    </submittedName>
</protein>
<evidence type="ECO:0000313" key="1">
    <source>
        <dbReference type="EMBL" id="KAL2480588.1"/>
    </source>
</evidence>
<evidence type="ECO:0000313" key="2">
    <source>
        <dbReference type="Proteomes" id="UP001604336"/>
    </source>
</evidence>
<proteinExistence type="predicted"/>
<dbReference type="EMBL" id="JBFOLK010000010">
    <property type="protein sequence ID" value="KAL2480588.1"/>
    <property type="molecule type" value="Genomic_DNA"/>
</dbReference>
<sequence length="141" mass="15954">MILCLFNNKSSNNKLKFTYSLRSGGASAEGTKIGLRCHCGHGYRGRTERIRGWSDTEDRASPRMGRLRGFLIEGKDDDNNVLDPQTQKWRIAGDRRICGEGVGSRIFRAEIASHSERIWECSDMRGGSIGVGSNQNYRWQR</sequence>
<dbReference type="AlphaFoldDB" id="A0ABD1QWJ2"/>
<accession>A0ABD1QWJ2</accession>
<dbReference type="Proteomes" id="UP001604336">
    <property type="component" value="Unassembled WGS sequence"/>
</dbReference>
<organism evidence="1 2">
    <name type="scientific">Abeliophyllum distichum</name>
    <dbReference type="NCBI Taxonomy" id="126358"/>
    <lineage>
        <taxon>Eukaryota</taxon>
        <taxon>Viridiplantae</taxon>
        <taxon>Streptophyta</taxon>
        <taxon>Embryophyta</taxon>
        <taxon>Tracheophyta</taxon>
        <taxon>Spermatophyta</taxon>
        <taxon>Magnoliopsida</taxon>
        <taxon>eudicotyledons</taxon>
        <taxon>Gunneridae</taxon>
        <taxon>Pentapetalae</taxon>
        <taxon>asterids</taxon>
        <taxon>lamiids</taxon>
        <taxon>Lamiales</taxon>
        <taxon>Oleaceae</taxon>
        <taxon>Forsythieae</taxon>
        <taxon>Abeliophyllum</taxon>
    </lineage>
</organism>